<feature type="region of interest" description="Disordered" evidence="1">
    <location>
        <begin position="26"/>
        <end position="48"/>
    </location>
</feature>
<keyword evidence="3" id="KW-1185">Reference proteome</keyword>
<protein>
    <submittedName>
        <fullName evidence="2">Uncharacterized protein</fullName>
    </submittedName>
</protein>
<organism evidence="2 3">
    <name type="scientific">Paraburkholderia bannensis</name>
    <dbReference type="NCBI Taxonomy" id="765414"/>
    <lineage>
        <taxon>Bacteria</taxon>
        <taxon>Pseudomonadati</taxon>
        <taxon>Pseudomonadota</taxon>
        <taxon>Betaproteobacteria</taxon>
        <taxon>Burkholderiales</taxon>
        <taxon>Burkholderiaceae</taxon>
        <taxon>Paraburkholderia</taxon>
    </lineage>
</organism>
<proteinExistence type="predicted"/>
<dbReference type="Proteomes" id="UP000571554">
    <property type="component" value="Unassembled WGS sequence"/>
</dbReference>
<accession>A0A7W9WQT1</accession>
<dbReference type="EMBL" id="JACHBW010000001">
    <property type="protein sequence ID" value="MBB6100556.1"/>
    <property type="molecule type" value="Genomic_DNA"/>
</dbReference>
<reference evidence="2 3" key="1">
    <citation type="submission" date="2020-08" db="EMBL/GenBank/DDBJ databases">
        <title>Above-ground endophytic microbial communities from plants in different locations in the United States.</title>
        <authorList>
            <person name="Frank C."/>
        </authorList>
    </citation>
    <scope>NUCLEOTIDE SEQUENCE [LARGE SCALE GENOMIC DNA]</scope>
    <source>
        <strain evidence="2 3">WP4_2_2</strain>
    </source>
</reference>
<dbReference type="AlphaFoldDB" id="A0A7W9WQT1"/>
<evidence type="ECO:0000313" key="2">
    <source>
        <dbReference type="EMBL" id="MBB6100556.1"/>
    </source>
</evidence>
<gene>
    <name evidence="2" type="ORF">F4827_000360</name>
</gene>
<evidence type="ECO:0000256" key="1">
    <source>
        <dbReference type="SAM" id="MobiDB-lite"/>
    </source>
</evidence>
<comment type="caution">
    <text evidence="2">The sequence shown here is derived from an EMBL/GenBank/DDBJ whole genome shotgun (WGS) entry which is preliminary data.</text>
</comment>
<sequence length="148" mass="16157">MSSSFPECISVLSGSATVIEVAFMPDSGPRENHLRGGQPQPRKRRRKQTRIAFKQVSCTFRNACLAGLTRTFGPSERAHCNSNYAAGNIVEPTGFSCIATTLRKKKPTEVAPLVAPHFRASVAPEFGAIRIKCCEQRPLSLMGRASHL</sequence>
<name>A0A7W9WQT1_9BURK</name>
<evidence type="ECO:0000313" key="3">
    <source>
        <dbReference type="Proteomes" id="UP000571554"/>
    </source>
</evidence>